<keyword evidence="2" id="KW-1185">Reference proteome</keyword>
<dbReference type="Proteomes" id="UP001162891">
    <property type="component" value="Chromosome"/>
</dbReference>
<accession>A0ABM7WP21</accession>
<dbReference type="EMBL" id="AP025591">
    <property type="protein sequence ID" value="BDG01215.1"/>
    <property type="molecule type" value="Genomic_DNA"/>
</dbReference>
<name>A0ABM7WP21_9BACT</name>
<evidence type="ECO:0000313" key="2">
    <source>
        <dbReference type="Proteomes" id="UP001162891"/>
    </source>
</evidence>
<reference evidence="2" key="1">
    <citation type="journal article" date="2022" name="Int. J. Syst. Evol. Microbiol.">
        <title>Anaeromyxobacter oryzae sp. nov., Anaeromyxobacter diazotrophicus sp. nov. and Anaeromyxobacter paludicola sp. nov., isolated from paddy soils.</title>
        <authorList>
            <person name="Itoh H."/>
            <person name="Xu Z."/>
            <person name="Mise K."/>
            <person name="Masuda Y."/>
            <person name="Ushijima N."/>
            <person name="Hayakawa C."/>
            <person name="Shiratori Y."/>
            <person name="Senoo K."/>
        </authorList>
    </citation>
    <scope>NUCLEOTIDE SEQUENCE [LARGE SCALE GENOMIC DNA]</scope>
    <source>
        <strain evidence="2">Red232</strain>
    </source>
</reference>
<protein>
    <submittedName>
        <fullName evidence="1">Uncharacterized protein</fullName>
    </submittedName>
</protein>
<organism evidence="1 2">
    <name type="scientific">Anaeromyxobacter oryzae</name>
    <dbReference type="NCBI Taxonomy" id="2918170"/>
    <lineage>
        <taxon>Bacteria</taxon>
        <taxon>Pseudomonadati</taxon>
        <taxon>Myxococcota</taxon>
        <taxon>Myxococcia</taxon>
        <taxon>Myxococcales</taxon>
        <taxon>Cystobacterineae</taxon>
        <taxon>Anaeromyxobacteraceae</taxon>
        <taxon>Anaeromyxobacter</taxon>
    </lineage>
</organism>
<proteinExistence type="predicted"/>
<evidence type="ECO:0000313" key="1">
    <source>
        <dbReference type="EMBL" id="BDG01215.1"/>
    </source>
</evidence>
<gene>
    <name evidence="1" type="ORF">AMOR_02110</name>
</gene>
<sequence length="59" mass="5887">MRSGRAAPLVHCGHVTSNLTLADRRHQGFGPAQGKAAAPAAAVTAAAVAAAVVTERVPE</sequence>